<reference evidence="2 3" key="1">
    <citation type="submission" date="2019-12" db="EMBL/GenBank/DDBJ databases">
        <title>Nitratireductor arenosus sp. nov., Isolated from sea sand, Jeju island, South Korea.</title>
        <authorList>
            <person name="Kim W."/>
        </authorList>
    </citation>
    <scope>NUCLEOTIDE SEQUENCE [LARGE SCALE GENOMIC DNA]</scope>
    <source>
        <strain evidence="2 3">CAU 1489</strain>
    </source>
</reference>
<evidence type="ECO:0000256" key="1">
    <source>
        <dbReference type="ARBA" id="ARBA00006987"/>
    </source>
</evidence>
<dbReference type="CDD" id="cd07012">
    <property type="entry name" value="PBP2_Bug_TTT"/>
    <property type="match status" value="1"/>
</dbReference>
<dbReference type="InterPro" id="IPR005064">
    <property type="entry name" value="BUG"/>
</dbReference>
<evidence type="ECO:0000313" key="2">
    <source>
        <dbReference type="EMBL" id="MVA98716.1"/>
    </source>
</evidence>
<sequence length="331" mass="33972">MSPTNPFTTEDDMKTIFKTLLAGAALALGLGAASAQNFPERAVTIVVPYSPGSTDTMARTLAEDMSQALGQPVVVETRPGAGGTVGASEVVKADPDGYTLLMAVSSVQTVAPHQRELPYGFGDLKPVARVAVGPNVIAARSGAPFKTIEEFIAYARDNPGKVSYGSAGTGGATHIAAEAIARAADIKLFHIPFGGVTPAIAATIAGDVDVVLGFASAILPRGESGQLVPLAQLSEKRASLAPDLPTLMDAGVDLALPPNIGLWAPAETPDDVVAALADAAEKAAGGETFQNFAKKALVEIDYAGPADFGAVLKKEDAFFAELLPTIDFSQQ</sequence>
<dbReference type="SUPFAM" id="SSF53850">
    <property type="entry name" value="Periplasmic binding protein-like II"/>
    <property type="match status" value="1"/>
</dbReference>
<evidence type="ECO:0000313" key="3">
    <source>
        <dbReference type="Proteomes" id="UP000463224"/>
    </source>
</evidence>
<dbReference type="PANTHER" id="PTHR42928">
    <property type="entry name" value="TRICARBOXYLATE-BINDING PROTEIN"/>
    <property type="match status" value="1"/>
</dbReference>
<accession>A0A844QFH6</accession>
<dbReference type="InterPro" id="IPR042100">
    <property type="entry name" value="Bug_dom1"/>
</dbReference>
<organism evidence="2 3">
    <name type="scientific">Nitratireductor arenosus</name>
    <dbReference type="NCBI Taxonomy" id="2682096"/>
    <lineage>
        <taxon>Bacteria</taxon>
        <taxon>Pseudomonadati</taxon>
        <taxon>Pseudomonadota</taxon>
        <taxon>Alphaproteobacteria</taxon>
        <taxon>Hyphomicrobiales</taxon>
        <taxon>Phyllobacteriaceae</taxon>
        <taxon>Nitratireductor</taxon>
    </lineage>
</organism>
<gene>
    <name evidence="2" type="ORF">GN330_15830</name>
</gene>
<dbReference type="Gene3D" id="3.40.190.10">
    <property type="entry name" value="Periplasmic binding protein-like II"/>
    <property type="match status" value="1"/>
</dbReference>
<dbReference type="Pfam" id="PF03401">
    <property type="entry name" value="TctC"/>
    <property type="match status" value="1"/>
</dbReference>
<dbReference type="PANTHER" id="PTHR42928:SF5">
    <property type="entry name" value="BLR1237 PROTEIN"/>
    <property type="match status" value="1"/>
</dbReference>
<comment type="caution">
    <text evidence="2">The sequence shown here is derived from an EMBL/GenBank/DDBJ whole genome shotgun (WGS) entry which is preliminary data.</text>
</comment>
<dbReference type="PIRSF" id="PIRSF017082">
    <property type="entry name" value="YflP"/>
    <property type="match status" value="1"/>
</dbReference>
<dbReference type="Gene3D" id="3.40.190.150">
    <property type="entry name" value="Bordetella uptake gene, domain 1"/>
    <property type="match status" value="1"/>
</dbReference>
<dbReference type="EMBL" id="WPHG01000003">
    <property type="protein sequence ID" value="MVA98716.1"/>
    <property type="molecule type" value="Genomic_DNA"/>
</dbReference>
<keyword evidence="3" id="KW-1185">Reference proteome</keyword>
<name>A0A844QFH6_9HYPH</name>
<dbReference type="AlphaFoldDB" id="A0A844QFH6"/>
<proteinExistence type="inferred from homology"/>
<comment type="similarity">
    <text evidence="1">Belongs to the UPF0065 (bug) family.</text>
</comment>
<protein>
    <submittedName>
        <fullName evidence="2">ABC transporter substrate-binding protein</fullName>
    </submittedName>
</protein>
<dbReference type="Proteomes" id="UP000463224">
    <property type="component" value="Unassembled WGS sequence"/>
</dbReference>